<dbReference type="PANTHER" id="PTHR43711">
    <property type="entry name" value="TWO-COMPONENT HISTIDINE KINASE"/>
    <property type="match status" value="1"/>
</dbReference>
<keyword evidence="4" id="KW-0597">Phosphoprotein</keyword>
<evidence type="ECO:0000256" key="9">
    <source>
        <dbReference type="SAM" id="Phobius"/>
    </source>
</evidence>
<feature type="transmembrane region" description="Helical" evidence="9">
    <location>
        <begin position="145"/>
        <end position="170"/>
    </location>
</feature>
<evidence type="ECO:0000259" key="12">
    <source>
        <dbReference type="PROSITE" id="PS50112"/>
    </source>
</evidence>
<dbReference type="InterPro" id="IPR003594">
    <property type="entry name" value="HATPase_dom"/>
</dbReference>
<dbReference type="Gene3D" id="3.30.450.20">
    <property type="entry name" value="PAS domain"/>
    <property type="match status" value="1"/>
</dbReference>
<dbReference type="InterPro" id="IPR004358">
    <property type="entry name" value="Sig_transdc_His_kin-like_C"/>
</dbReference>
<dbReference type="Proteomes" id="UP001500621">
    <property type="component" value="Unassembled WGS sequence"/>
</dbReference>
<evidence type="ECO:0000256" key="6">
    <source>
        <dbReference type="ARBA" id="ARBA00022777"/>
    </source>
</evidence>
<dbReference type="InterPro" id="IPR036890">
    <property type="entry name" value="HATPase_C_sf"/>
</dbReference>
<name>A0ABP8W4P5_9ACTN</name>
<dbReference type="PANTHER" id="PTHR43711:SF1">
    <property type="entry name" value="HISTIDINE KINASE 1"/>
    <property type="match status" value="1"/>
</dbReference>
<dbReference type="EC" id="2.7.13.3" evidence="3"/>
<dbReference type="SUPFAM" id="SSF55874">
    <property type="entry name" value="ATPase domain of HSP90 chaperone/DNA topoisomerase II/histidine kinase"/>
    <property type="match status" value="1"/>
</dbReference>
<dbReference type="InterPro" id="IPR005467">
    <property type="entry name" value="His_kinase_dom"/>
</dbReference>
<dbReference type="Pfam" id="PF13426">
    <property type="entry name" value="PAS_9"/>
    <property type="match status" value="1"/>
</dbReference>
<keyword evidence="15" id="KW-1185">Reference proteome</keyword>
<feature type="domain" description="PAC" evidence="13">
    <location>
        <begin position="382"/>
        <end position="434"/>
    </location>
</feature>
<dbReference type="InterPro" id="IPR003661">
    <property type="entry name" value="HisK_dim/P_dom"/>
</dbReference>
<dbReference type="InterPro" id="IPR036097">
    <property type="entry name" value="HisK_dim/P_sf"/>
</dbReference>
<feature type="chain" id="PRO_5045393105" description="histidine kinase" evidence="10">
    <location>
        <begin position="22"/>
        <end position="719"/>
    </location>
</feature>
<dbReference type="SMART" id="SM00086">
    <property type="entry name" value="PAC"/>
    <property type="match status" value="1"/>
</dbReference>
<feature type="transmembrane region" description="Helical" evidence="9">
    <location>
        <begin position="76"/>
        <end position="94"/>
    </location>
</feature>
<dbReference type="CDD" id="cd00075">
    <property type="entry name" value="HATPase"/>
    <property type="match status" value="1"/>
</dbReference>
<feature type="domain" description="Histidine kinase" evidence="11">
    <location>
        <begin position="459"/>
        <end position="679"/>
    </location>
</feature>
<accession>A0ABP8W4P5</accession>
<dbReference type="CDD" id="cd00082">
    <property type="entry name" value="HisKA"/>
    <property type="match status" value="1"/>
</dbReference>
<dbReference type="RefSeq" id="WP_345264837.1">
    <property type="nucleotide sequence ID" value="NZ_BAABIM010000002.1"/>
</dbReference>
<reference evidence="15" key="1">
    <citation type="journal article" date="2019" name="Int. J. Syst. Evol. Microbiol.">
        <title>The Global Catalogue of Microorganisms (GCM) 10K type strain sequencing project: providing services to taxonomists for standard genome sequencing and annotation.</title>
        <authorList>
            <consortium name="The Broad Institute Genomics Platform"/>
            <consortium name="The Broad Institute Genome Sequencing Center for Infectious Disease"/>
            <person name="Wu L."/>
            <person name="Ma J."/>
        </authorList>
    </citation>
    <scope>NUCLEOTIDE SEQUENCE [LARGE SCALE GENOMIC DNA]</scope>
    <source>
        <strain evidence="15">JCM 18127</strain>
    </source>
</reference>
<dbReference type="Gene3D" id="3.30.565.10">
    <property type="entry name" value="Histidine kinase-like ATPase, C-terminal domain"/>
    <property type="match status" value="1"/>
</dbReference>
<evidence type="ECO:0000259" key="13">
    <source>
        <dbReference type="PROSITE" id="PS50113"/>
    </source>
</evidence>
<dbReference type="PRINTS" id="PR00344">
    <property type="entry name" value="BCTRLSENSOR"/>
</dbReference>
<feature type="transmembrane region" description="Helical" evidence="9">
    <location>
        <begin position="228"/>
        <end position="244"/>
    </location>
</feature>
<evidence type="ECO:0000256" key="3">
    <source>
        <dbReference type="ARBA" id="ARBA00012438"/>
    </source>
</evidence>
<dbReference type="InterPro" id="IPR035965">
    <property type="entry name" value="PAS-like_dom_sf"/>
</dbReference>
<dbReference type="EMBL" id="BAABIM010000002">
    <property type="protein sequence ID" value="GAA4680892.1"/>
    <property type="molecule type" value="Genomic_DNA"/>
</dbReference>
<sequence>MSTRALAALLGVAFAAGTANLAVSAEGQVALGFWPIGLAVGAVLVAGRRRRLVVLAVVALAVAVSGLAGSRPLDVALGYGLAVTIACWTAVMVLERPLRGSGATERADRPSLRTGPELGRYLRAVVAAAVLLGVLGALISARTGYGTAAVVGQSLFFSALASLLILVPFFCELPDRPLLGRSAERLAQRLLLVVLTVAVFTVPQVPLVVVLVIPVLAWGALRVTAREAFVQLLVVVGLGMGLSAQGGGPVGSVAGYYDLYPDARVILLGMFGATCALVVVLLVMQVGQHVTDERRIAAERDVVRRIVDGARGVAIIGADERGRITLFNPGAERLLGYTAAEALGRSTRFLHSDDAVRTACREQGVAYDFVALSQALSRPGTGQHRMGFRRKDGSERIHLMTLSRLSDERGRVTGYVSTSEDVTDLLAAQERLEESLRAERQAVERLREVDEVKDAFVSSVSHELRTPITSMVGFLELLTDGSYGTMTSAQRYAIERVFANSNRLLTLIDDLLTLSRLQHPGAAAPGEILDLREAVRAAEQVVAPAWAPPRRLQVGVDLPVDPVQVLGQREALERVVVNLLGNAVKFTPDGGSVQVRLVDDDGRARLEVADSGIGIPREERHLLFSRFFRSSVAVRDAVPGTGLGLSISRAIVEKHGGEIGFEAREGTGTVFTVSLPTHPPVQLPVQLPVQAVPALGAPRNNRGDAAVVAHDQQNGPESG</sequence>
<keyword evidence="9" id="KW-0472">Membrane</keyword>
<comment type="caution">
    <text evidence="14">The sequence shown here is derived from an EMBL/GenBank/DDBJ whole genome shotgun (WGS) entry which is preliminary data.</text>
</comment>
<dbReference type="SUPFAM" id="SSF47384">
    <property type="entry name" value="Homodimeric domain of signal transducing histidine kinase"/>
    <property type="match status" value="1"/>
</dbReference>
<keyword evidence="6" id="KW-0418">Kinase</keyword>
<keyword evidence="9" id="KW-1133">Transmembrane helix</keyword>
<feature type="transmembrane region" description="Helical" evidence="9">
    <location>
        <begin position="190"/>
        <end position="216"/>
    </location>
</feature>
<evidence type="ECO:0000256" key="5">
    <source>
        <dbReference type="ARBA" id="ARBA00022679"/>
    </source>
</evidence>
<feature type="domain" description="PAS" evidence="12">
    <location>
        <begin position="299"/>
        <end position="354"/>
    </location>
</feature>
<dbReference type="NCBIfam" id="TIGR00229">
    <property type="entry name" value="sensory_box"/>
    <property type="match status" value="1"/>
</dbReference>
<proteinExistence type="predicted"/>
<protein>
    <recommendedName>
        <fullName evidence="3">histidine kinase</fullName>
        <ecNumber evidence="3">2.7.13.3</ecNumber>
    </recommendedName>
</protein>
<evidence type="ECO:0000256" key="10">
    <source>
        <dbReference type="SAM" id="SignalP"/>
    </source>
</evidence>
<dbReference type="PROSITE" id="PS50109">
    <property type="entry name" value="HIS_KIN"/>
    <property type="match status" value="1"/>
</dbReference>
<comment type="subcellular location">
    <subcellularLocation>
        <location evidence="2">Cell membrane</location>
    </subcellularLocation>
</comment>
<evidence type="ECO:0000313" key="15">
    <source>
        <dbReference type="Proteomes" id="UP001500621"/>
    </source>
</evidence>
<dbReference type="PROSITE" id="PS50113">
    <property type="entry name" value="PAC"/>
    <property type="match status" value="1"/>
</dbReference>
<dbReference type="InterPro" id="IPR001610">
    <property type="entry name" value="PAC"/>
</dbReference>
<feature type="transmembrane region" description="Helical" evidence="9">
    <location>
        <begin position="121"/>
        <end position="139"/>
    </location>
</feature>
<evidence type="ECO:0000256" key="2">
    <source>
        <dbReference type="ARBA" id="ARBA00004236"/>
    </source>
</evidence>
<dbReference type="InterPro" id="IPR000014">
    <property type="entry name" value="PAS"/>
</dbReference>
<dbReference type="Pfam" id="PF00512">
    <property type="entry name" value="HisKA"/>
    <property type="match status" value="1"/>
</dbReference>
<feature type="transmembrane region" description="Helical" evidence="9">
    <location>
        <begin position="265"/>
        <end position="284"/>
    </location>
</feature>
<comment type="catalytic activity">
    <reaction evidence="1">
        <text>ATP + protein L-histidine = ADP + protein N-phospho-L-histidine.</text>
        <dbReference type="EC" id="2.7.13.3"/>
    </reaction>
</comment>
<dbReference type="SMART" id="SM00387">
    <property type="entry name" value="HATPase_c"/>
    <property type="match status" value="1"/>
</dbReference>
<feature type="signal peptide" evidence="10">
    <location>
        <begin position="1"/>
        <end position="21"/>
    </location>
</feature>
<dbReference type="CDD" id="cd00130">
    <property type="entry name" value="PAS"/>
    <property type="match status" value="1"/>
</dbReference>
<keyword evidence="7" id="KW-0902">Two-component regulatory system</keyword>
<evidence type="ECO:0000259" key="11">
    <source>
        <dbReference type="PROSITE" id="PS50109"/>
    </source>
</evidence>
<evidence type="ECO:0000256" key="4">
    <source>
        <dbReference type="ARBA" id="ARBA00022553"/>
    </source>
</evidence>
<evidence type="ECO:0000313" key="14">
    <source>
        <dbReference type="EMBL" id="GAA4680892.1"/>
    </source>
</evidence>
<feature type="region of interest" description="Disordered" evidence="8">
    <location>
        <begin position="698"/>
        <end position="719"/>
    </location>
</feature>
<evidence type="ECO:0000256" key="1">
    <source>
        <dbReference type="ARBA" id="ARBA00000085"/>
    </source>
</evidence>
<keyword evidence="10" id="KW-0732">Signal</keyword>
<gene>
    <name evidence="14" type="ORF">GCM10023226_17590</name>
</gene>
<dbReference type="PROSITE" id="PS50112">
    <property type="entry name" value="PAS"/>
    <property type="match status" value="1"/>
</dbReference>
<keyword evidence="5" id="KW-0808">Transferase</keyword>
<dbReference type="SMART" id="SM00388">
    <property type="entry name" value="HisKA"/>
    <property type="match status" value="1"/>
</dbReference>
<dbReference type="SUPFAM" id="SSF55785">
    <property type="entry name" value="PYP-like sensor domain (PAS domain)"/>
    <property type="match status" value="1"/>
</dbReference>
<dbReference type="InterPro" id="IPR050736">
    <property type="entry name" value="Sensor_HK_Regulatory"/>
</dbReference>
<feature type="transmembrane region" description="Helical" evidence="9">
    <location>
        <begin position="52"/>
        <end position="70"/>
    </location>
</feature>
<evidence type="ECO:0000256" key="8">
    <source>
        <dbReference type="SAM" id="MobiDB-lite"/>
    </source>
</evidence>
<dbReference type="Pfam" id="PF02518">
    <property type="entry name" value="HATPase_c"/>
    <property type="match status" value="1"/>
</dbReference>
<keyword evidence="9" id="KW-0812">Transmembrane</keyword>
<evidence type="ECO:0000256" key="7">
    <source>
        <dbReference type="ARBA" id="ARBA00023012"/>
    </source>
</evidence>
<feature type="transmembrane region" description="Helical" evidence="9">
    <location>
        <begin position="31"/>
        <end position="47"/>
    </location>
</feature>
<dbReference type="Gene3D" id="1.10.287.130">
    <property type="match status" value="1"/>
</dbReference>
<organism evidence="14 15">
    <name type="scientific">Nocardioides nanhaiensis</name>
    <dbReference type="NCBI Taxonomy" id="1476871"/>
    <lineage>
        <taxon>Bacteria</taxon>
        <taxon>Bacillati</taxon>
        <taxon>Actinomycetota</taxon>
        <taxon>Actinomycetes</taxon>
        <taxon>Propionibacteriales</taxon>
        <taxon>Nocardioidaceae</taxon>
        <taxon>Nocardioides</taxon>
    </lineage>
</organism>
<dbReference type="InterPro" id="IPR000700">
    <property type="entry name" value="PAS-assoc_C"/>
</dbReference>